<sequence>MLNCDMSRKKSRAEGSSSLTYDRHGFSARAGICCPDELYNEHLALLNWGRRSEPPLDMAVSMFPIPLQSLECEDANPQNKDVTVSPMCIMRPEFSLENFPDPDNRYNQFREVQEHVQQEDFSNISSSFPETFTDGTRFCVPQYPVQEGINNASGDSIASAAAQEQVDALGGLTLTPYSNNFLDQMFREPAAVHVHGHHPINLGSNSQLRDGIDPCIRSKHNSCSTLEASYPSPASQSARESILRTTVPPSPGELSCQDHALMQLQLNFALNDEFIRLQGAQGKSRSHDPILSLLPAVDTYFPERDGKSGLESSGEIMKFEANLDTDVDTSCGLKMPQLHVLHGKAPTNLPPLNGAHLAAPSPMRYPEGGSEAGLICAGGRQKKDILAAPVAEAPHFHKRASFSRVNSDPAPLAPQHGSASMDTSKARNAQNRDRVPSNKCVAQTPSHLDAGPVSSTFAREKLRREKLTENYNTLKSMLPKHTKVDRASILQATIARVKLLESEKSYLENMKQKRSIMKNLQAQEKAAEGQISEQSGEVDCHWLKRTSRHGTRVDMRIVHDEMYVNIVQQHLPMFLLRIMSFLETKLKLDILNATGSVINGFDVYNFELKIKGELCGDASEVMRNIMDTLDSVI</sequence>
<evidence type="ECO:0000256" key="1">
    <source>
        <dbReference type="ARBA" id="ARBA00023015"/>
    </source>
</evidence>
<feature type="region of interest" description="Disordered" evidence="4">
    <location>
        <begin position="226"/>
        <end position="250"/>
    </location>
</feature>
<accession>A0A176WCJ8</accession>
<proteinExistence type="predicted"/>
<reference evidence="6" key="1">
    <citation type="submission" date="2016-03" db="EMBL/GenBank/DDBJ databases">
        <title>Mechanisms controlling the formation of the plant cell surface in tip-growing cells are functionally conserved among land plants.</title>
        <authorList>
            <person name="Honkanen S."/>
            <person name="Jones V.A."/>
            <person name="Morieri G."/>
            <person name="Champion C."/>
            <person name="Hetherington A.J."/>
            <person name="Kelly S."/>
            <person name="Saint-Marcoux D."/>
            <person name="Proust H."/>
            <person name="Prescott H."/>
            <person name="Dolan L."/>
        </authorList>
    </citation>
    <scope>NUCLEOTIDE SEQUENCE [LARGE SCALE GENOMIC DNA]</scope>
    <source>
        <tissue evidence="6">Whole gametophyte</tissue>
    </source>
</reference>
<evidence type="ECO:0000259" key="5">
    <source>
        <dbReference type="PROSITE" id="PS50888"/>
    </source>
</evidence>
<protein>
    <recommendedName>
        <fullName evidence="5">BHLH domain-containing protein</fullName>
    </recommendedName>
</protein>
<name>A0A176WCJ8_MARPO</name>
<gene>
    <name evidence="6" type="ORF">AXG93_3522s1190</name>
</gene>
<keyword evidence="1" id="KW-0805">Transcription regulation</keyword>
<dbReference type="EMBL" id="LVLJ01001246">
    <property type="protein sequence ID" value="OAE30799.1"/>
    <property type="molecule type" value="Genomic_DNA"/>
</dbReference>
<dbReference type="InterPro" id="IPR036638">
    <property type="entry name" value="HLH_DNA-bd_sf"/>
</dbReference>
<comment type="caution">
    <text evidence="6">The sequence shown here is derived from an EMBL/GenBank/DDBJ whole genome shotgun (WGS) entry which is preliminary data.</text>
</comment>
<keyword evidence="2" id="KW-0804">Transcription</keyword>
<dbReference type="PANTHER" id="PTHR46834">
    <property type="entry name" value="TRANSCRIPTION FACTOR BHLH91"/>
    <property type="match status" value="1"/>
</dbReference>
<dbReference type="SMART" id="SM00353">
    <property type="entry name" value="HLH"/>
    <property type="match status" value="1"/>
</dbReference>
<evidence type="ECO:0000256" key="2">
    <source>
        <dbReference type="ARBA" id="ARBA00023163"/>
    </source>
</evidence>
<dbReference type="Pfam" id="PF00010">
    <property type="entry name" value="HLH"/>
    <property type="match status" value="1"/>
</dbReference>
<dbReference type="SUPFAM" id="SSF47459">
    <property type="entry name" value="HLH, helix-loop-helix DNA-binding domain"/>
    <property type="match status" value="1"/>
</dbReference>
<keyword evidence="3" id="KW-0175">Coiled coil</keyword>
<feature type="compositionally biased region" description="Polar residues" evidence="4">
    <location>
        <begin position="417"/>
        <end position="429"/>
    </location>
</feature>
<feature type="domain" description="BHLH" evidence="5">
    <location>
        <begin position="451"/>
        <end position="500"/>
    </location>
</feature>
<feature type="region of interest" description="Disordered" evidence="4">
    <location>
        <begin position="400"/>
        <end position="460"/>
    </location>
</feature>
<keyword evidence="7" id="KW-1185">Reference proteome</keyword>
<dbReference type="GO" id="GO:0006355">
    <property type="term" value="P:regulation of DNA-templated transcription"/>
    <property type="evidence" value="ECO:0007669"/>
    <property type="project" value="InterPro"/>
</dbReference>
<evidence type="ECO:0000256" key="3">
    <source>
        <dbReference type="SAM" id="Coils"/>
    </source>
</evidence>
<evidence type="ECO:0000313" key="7">
    <source>
        <dbReference type="Proteomes" id="UP000077202"/>
    </source>
</evidence>
<dbReference type="Proteomes" id="UP000077202">
    <property type="component" value="Unassembled WGS sequence"/>
</dbReference>
<evidence type="ECO:0000313" key="6">
    <source>
        <dbReference type="EMBL" id="OAE30799.1"/>
    </source>
</evidence>
<feature type="coiled-coil region" evidence="3">
    <location>
        <begin position="510"/>
        <end position="537"/>
    </location>
</feature>
<feature type="compositionally biased region" description="Polar residues" evidence="4">
    <location>
        <begin position="226"/>
        <end position="239"/>
    </location>
</feature>
<dbReference type="Gene3D" id="4.10.280.10">
    <property type="entry name" value="Helix-loop-helix DNA-binding domain"/>
    <property type="match status" value="1"/>
</dbReference>
<dbReference type="PANTHER" id="PTHR46834:SF1">
    <property type="entry name" value="TRANSCRIPTION FACTOR BHLH10"/>
    <property type="match status" value="1"/>
</dbReference>
<dbReference type="InterPro" id="IPR045895">
    <property type="entry name" value="bHLH91-like"/>
</dbReference>
<dbReference type="GO" id="GO:0046983">
    <property type="term" value="F:protein dimerization activity"/>
    <property type="evidence" value="ECO:0007669"/>
    <property type="project" value="InterPro"/>
</dbReference>
<dbReference type="PROSITE" id="PS50888">
    <property type="entry name" value="BHLH"/>
    <property type="match status" value="1"/>
</dbReference>
<dbReference type="AlphaFoldDB" id="A0A176WCJ8"/>
<dbReference type="InterPro" id="IPR011598">
    <property type="entry name" value="bHLH_dom"/>
</dbReference>
<organism evidence="6 7">
    <name type="scientific">Marchantia polymorpha subsp. ruderalis</name>
    <dbReference type="NCBI Taxonomy" id="1480154"/>
    <lineage>
        <taxon>Eukaryota</taxon>
        <taxon>Viridiplantae</taxon>
        <taxon>Streptophyta</taxon>
        <taxon>Embryophyta</taxon>
        <taxon>Marchantiophyta</taxon>
        <taxon>Marchantiopsida</taxon>
        <taxon>Marchantiidae</taxon>
        <taxon>Marchantiales</taxon>
        <taxon>Marchantiaceae</taxon>
        <taxon>Marchantia</taxon>
    </lineage>
</organism>
<evidence type="ECO:0000256" key="4">
    <source>
        <dbReference type="SAM" id="MobiDB-lite"/>
    </source>
</evidence>